<evidence type="ECO:0000313" key="5">
    <source>
        <dbReference type="RefSeq" id="XP_035829250.1"/>
    </source>
</evidence>
<name>A0ABM1W3K7_APLCA</name>
<dbReference type="InterPro" id="IPR021454">
    <property type="entry name" value="DUF3105"/>
</dbReference>
<feature type="chain" id="PRO_5045023445" evidence="1">
    <location>
        <begin position="22"/>
        <end position="289"/>
    </location>
</feature>
<evidence type="ECO:0000313" key="4">
    <source>
        <dbReference type="RefSeq" id="XP_005112042.1"/>
    </source>
</evidence>
<dbReference type="RefSeq" id="XP_005112042.1">
    <property type="nucleotide sequence ID" value="XM_005111985.3"/>
</dbReference>
<evidence type="ECO:0000313" key="3">
    <source>
        <dbReference type="RefSeq" id="XP_005112041.1"/>
    </source>
</evidence>
<dbReference type="Proteomes" id="UP000694888">
    <property type="component" value="Unplaced"/>
</dbReference>
<gene>
    <name evidence="3 4 5" type="primary">LOC101848562</name>
</gene>
<dbReference type="PANTHER" id="PTHR34179">
    <property type="entry name" value="TUMOR PROTEIN P53-INDUCIBLE PROTEIN 13"/>
    <property type="match status" value="1"/>
</dbReference>
<keyword evidence="2" id="KW-1185">Reference proteome</keyword>
<feature type="signal peptide" evidence="1">
    <location>
        <begin position="1"/>
        <end position="21"/>
    </location>
</feature>
<proteinExistence type="predicted"/>
<dbReference type="RefSeq" id="XP_005112041.1">
    <property type="nucleotide sequence ID" value="XM_005111984.3"/>
</dbReference>
<dbReference type="Pfam" id="PF11303">
    <property type="entry name" value="DUF3105"/>
    <property type="match status" value="1"/>
</dbReference>
<evidence type="ECO:0000313" key="2">
    <source>
        <dbReference type="Proteomes" id="UP000694888"/>
    </source>
</evidence>
<reference evidence="3 4" key="1">
    <citation type="submission" date="2025-05" db="UniProtKB">
        <authorList>
            <consortium name="RefSeq"/>
        </authorList>
    </citation>
    <scope>IDENTIFICATION</scope>
</reference>
<sequence>MKLCLAIAAMLVCLLTSQSHAQDTPFPHQGDPDDPHGGVPMGVSNSFCDNAEDSISIDWDPESTEEYTCPEGQRRGLGDAEINTQTCEDEAKKPIHKCYPEEIDYSDDPLPTSGPHRPLWPKYGEYRYVPPQRWLHSLEHGAIVFLYHPCADKGEVDLFRTVSNQCLRRHILSPYKEMPEGVNFVLLSWKCKLLLSNADMEEMVRFVRDHALRAPEGHVYNDGQYSKALLHPAKMVSNIMDTQLCPHFFKMRPVYERIKADAVNRMQTGSLIDQQVMESVERLLQRLGH</sequence>
<accession>A0ABM1W3K7</accession>
<protein>
    <submittedName>
        <fullName evidence="3 4">Uncharacterized protein LOC101848562 isoform X1</fullName>
    </submittedName>
</protein>
<keyword evidence="1" id="KW-0732">Signal</keyword>
<dbReference type="RefSeq" id="XP_035829250.1">
    <property type="nucleotide sequence ID" value="XM_035973357.1"/>
</dbReference>
<dbReference type="GeneID" id="101848562"/>
<evidence type="ECO:0000256" key="1">
    <source>
        <dbReference type="SAM" id="SignalP"/>
    </source>
</evidence>
<organism evidence="2 5">
    <name type="scientific">Aplysia californica</name>
    <name type="common">California sea hare</name>
    <dbReference type="NCBI Taxonomy" id="6500"/>
    <lineage>
        <taxon>Eukaryota</taxon>
        <taxon>Metazoa</taxon>
        <taxon>Spiralia</taxon>
        <taxon>Lophotrochozoa</taxon>
        <taxon>Mollusca</taxon>
        <taxon>Gastropoda</taxon>
        <taxon>Heterobranchia</taxon>
        <taxon>Euthyneura</taxon>
        <taxon>Tectipleura</taxon>
        <taxon>Aplysiida</taxon>
        <taxon>Aplysioidea</taxon>
        <taxon>Aplysiidae</taxon>
        <taxon>Aplysia</taxon>
    </lineage>
</organism>
<dbReference type="PANTHER" id="PTHR34179:SF1">
    <property type="entry name" value="TUMOR PROTEIN P53-INDUCIBLE PROTEIN 13"/>
    <property type="match status" value="1"/>
</dbReference>